<organism evidence="1 2">
    <name type="scientific">Flavisolibacter ginsengisoli DSM 18119</name>
    <dbReference type="NCBI Taxonomy" id="1121884"/>
    <lineage>
        <taxon>Bacteria</taxon>
        <taxon>Pseudomonadati</taxon>
        <taxon>Bacteroidota</taxon>
        <taxon>Chitinophagia</taxon>
        <taxon>Chitinophagales</taxon>
        <taxon>Chitinophagaceae</taxon>
        <taxon>Flavisolibacter</taxon>
    </lineage>
</organism>
<dbReference type="AlphaFoldDB" id="A0A1M4X4N0"/>
<dbReference type="EMBL" id="FQUU01000004">
    <property type="protein sequence ID" value="SHE88419.1"/>
    <property type="molecule type" value="Genomic_DNA"/>
</dbReference>
<dbReference type="PROSITE" id="PS51257">
    <property type="entry name" value="PROKAR_LIPOPROTEIN"/>
    <property type="match status" value="1"/>
</dbReference>
<evidence type="ECO:0008006" key="3">
    <source>
        <dbReference type="Google" id="ProtNLM"/>
    </source>
</evidence>
<protein>
    <recommendedName>
        <fullName evidence="3">Lipoprotein</fullName>
    </recommendedName>
</protein>
<reference evidence="1 2" key="1">
    <citation type="submission" date="2016-11" db="EMBL/GenBank/DDBJ databases">
        <authorList>
            <person name="Jaros S."/>
            <person name="Januszkiewicz K."/>
            <person name="Wedrychowicz H."/>
        </authorList>
    </citation>
    <scope>NUCLEOTIDE SEQUENCE [LARGE SCALE GENOMIC DNA]</scope>
    <source>
        <strain evidence="1 2">DSM 18119</strain>
    </source>
</reference>
<gene>
    <name evidence="1" type="ORF">SAMN02745131_01332</name>
</gene>
<name>A0A1M4X4N0_9BACT</name>
<proteinExistence type="predicted"/>
<evidence type="ECO:0000313" key="1">
    <source>
        <dbReference type="EMBL" id="SHE88419.1"/>
    </source>
</evidence>
<dbReference type="STRING" id="1121884.SAMN02745131_01332"/>
<keyword evidence="2" id="KW-1185">Reference proteome</keyword>
<dbReference type="RefSeq" id="WP_072834548.1">
    <property type="nucleotide sequence ID" value="NZ_FQUU01000004.1"/>
</dbReference>
<dbReference type="Proteomes" id="UP000184048">
    <property type="component" value="Unassembled WGS sequence"/>
</dbReference>
<accession>A0A1M4X4N0</accession>
<sequence length="199" mass="22600">MSGNKLILSFIFILFLFSCSRIHPSALRYISSPNRYSLDKLPEDWKKPSTLKAVDDILPVAINQLKGTQPCMNCEAGFYITVHLDSLFILDQTPFDRTVIRYGDAVSSKEITCTFRFKSHLSISDNTGKEIAQLVVVDPKEDIYSITGNPFENGRHSSVFNFHRDYSGTIGVPLVPTDNELLNFTRDKLKTIQKRILHI</sequence>
<evidence type="ECO:0000313" key="2">
    <source>
        <dbReference type="Proteomes" id="UP000184048"/>
    </source>
</evidence>